<evidence type="ECO:0000313" key="2">
    <source>
        <dbReference type="Proteomes" id="UP001473302"/>
    </source>
</evidence>
<reference evidence="1 2" key="1">
    <citation type="submission" date="2024-04" db="EMBL/GenBank/DDBJ databases">
        <title>genome sequences of Mucor flavus KT1a and Helicostylum pulchrum KT1b strains isolated from the surface of a dry-aged beef.</title>
        <authorList>
            <person name="Toyotome T."/>
            <person name="Hosono M."/>
            <person name="Torimaru M."/>
            <person name="Fukuda K."/>
            <person name="Mikami N."/>
        </authorList>
    </citation>
    <scope>NUCLEOTIDE SEQUENCE [LARGE SCALE GENOMIC DNA]</scope>
    <source>
        <strain evidence="1 2">KT1a</strain>
    </source>
</reference>
<keyword evidence="2" id="KW-1185">Reference proteome</keyword>
<comment type="caution">
    <text evidence="1">The sequence shown here is derived from an EMBL/GenBank/DDBJ whole genome shotgun (WGS) entry which is preliminary data.</text>
</comment>
<organism evidence="1 2">
    <name type="scientific">Mucor flavus</name>
    <dbReference type="NCBI Taxonomy" id="439312"/>
    <lineage>
        <taxon>Eukaryota</taxon>
        <taxon>Fungi</taxon>
        <taxon>Fungi incertae sedis</taxon>
        <taxon>Mucoromycota</taxon>
        <taxon>Mucoromycotina</taxon>
        <taxon>Mucoromycetes</taxon>
        <taxon>Mucorales</taxon>
        <taxon>Mucorineae</taxon>
        <taxon>Mucoraceae</taxon>
        <taxon>Mucor</taxon>
    </lineage>
</organism>
<accession>A0ABP9Z3A9</accession>
<sequence>MHTILEDLMALYHERPALLVETYSRRVSIDIHNELQVSESTSPIEGRLFCGTVSAADRKGLKPKLMIATKTMNTLCTYSVTLVTTLKVSIGPGYATKLSPPDYKLFFATAAVDKFKKNATSETAHTRSMSQLCQLLAMWARAHF</sequence>
<dbReference type="EMBL" id="BAABUK010000017">
    <property type="protein sequence ID" value="GAA5813583.1"/>
    <property type="molecule type" value="Genomic_DNA"/>
</dbReference>
<gene>
    <name evidence="1" type="ORF">MFLAVUS_007066</name>
</gene>
<protein>
    <submittedName>
        <fullName evidence="1">Uncharacterized protein</fullName>
    </submittedName>
</protein>
<dbReference type="Proteomes" id="UP001473302">
    <property type="component" value="Unassembled WGS sequence"/>
</dbReference>
<evidence type="ECO:0000313" key="1">
    <source>
        <dbReference type="EMBL" id="GAA5813583.1"/>
    </source>
</evidence>
<name>A0ABP9Z3A9_9FUNG</name>
<proteinExistence type="predicted"/>